<dbReference type="GO" id="GO:0004672">
    <property type="term" value="F:protein kinase activity"/>
    <property type="evidence" value="ECO:0007669"/>
    <property type="project" value="InterPro"/>
</dbReference>
<dbReference type="Proteomes" id="UP000654075">
    <property type="component" value="Unassembled WGS sequence"/>
</dbReference>
<dbReference type="Gene3D" id="1.25.40.20">
    <property type="entry name" value="Ankyrin repeat-containing domain"/>
    <property type="match status" value="3"/>
</dbReference>
<proteinExistence type="predicted"/>
<accession>A0A813EP83</accession>
<dbReference type="PROSITE" id="PS50157">
    <property type="entry name" value="ZINC_FINGER_C2H2_2"/>
    <property type="match status" value="1"/>
</dbReference>
<evidence type="ECO:0000256" key="4">
    <source>
        <dbReference type="PROSITE-ProRule" id="PRU00042"/>
    </source>
</evidence>
<dbReference type="PROSITE" id="PS50297">
    <property type="entry name" value="ANK_REP_REGION"/>
    <property type="match status" value="3"/>
</dbReference>
<comment type="caution">
    <text evidence="8">The sequence shown here is derived from an EMBL/GenBank/DDBJ whole genome shotgun (WGS) entry which is preliminary data.</text>
</comment>
<dbReference type="Pfam" id="PF07714">
    <property type="entry name" value="PK_Tyr_Ser-Thr"/>
    <property type="match status" value="1"/>
</dbReference>
<keyword evidence="4" id="KW-0862">Zinc</keyword>
<dbReference type="InterPro" id="IPR013087">
    <property type="entry name" value="Znf_C2H2_type"/>
</dbReference>
<keyword evidence="9" id="KW-1185">Reference proteome</keyword>
<feature type="repeat" description="ANK" evidence="3">
    <location>
        <begin position="333"/>
        <end position="365"/>
    </location>
</feature>
<dbReference type="SUPFAM" id="SSF48403">
    <property type="entry name" value="Ankyrin repeat"/>
    <property type="match status" value="1"/>
</dbReference>
<feature type="repeat" description="ANK" evidence="3">
    <location>
        <begin position="366"/>
        <end position="398"/>
    </location>
</feature>
<dbReference type="OrthoDB" id="10252328at2759"/>
<keyword evidence="5" id="KW-0812">Transmembrane</keyword>
<dbReference type="InterPro" id="IPR001245">
    <property type="entry name" value="Ser-Thr/Tyr_kinase_cat_dom"/>
</dbReference>
<evidence type="ECO:0000256" key="5">
    <source>
        <dbReference type="SAM" id="Phobius"/>
    </source>
</evidence>
<dbReference type="InterPro" id="IPR002110">
    <property type="entry name" value="Ankyrin_rpt"/>
</dbReference>
<name>A0A813EP83_POLGL</name>
<dbReference type="SUPFAM" id="SSF56112">
    <property type="entry name" value="Protein kinase-like (PK-like)"/>
    <property type="match status" value="1"/>
</dbReference>
<feature type="repeat" description="ANK" evidence="3">
    <location>
        <begin position="488"/>
        <end position="520"/>
    </location>
</feature>
<feature type="transmembrane region" description="Helical" evidence="5">
    <location>
        <begin position="590"/>
        <end position="608"/>
    </location>
</feature>
<feature type="domain" description="Protein kinase" evidence="6">
    <location>
        <begin position="1"/>
        <end position="93"/>
    </location>
</feature>
<dbReference type="GO" id="GO:0005524">
    <property type="term" value="F:ATP binding"/>
    <property type="evidence" value="ECO:0007669"/>
    <property type="project" value="InterPro"/>
</dbReference>
<dbReference type="PROSITE" id="PS50088">
    <property type="entry name" value="ANK_REPEAT"/>
    <property type="match status" value="4"/>
</dbReference>
<evidence type="ECO:0000256" key="2">
    <source>
        <dbReference type="ARBA" id="ARBA00023043"/>
    </source>
</evidence>
<dbReference type="Pfam" id="PF12796">
    <property type="entry name" value="Ank_2"/>
    <property type="match status" value="2"/>
</dbReference>
<dbReference type="PROSITE" id="PS00028">
    <property type="entry name" value="ZINC_FINGER_C2H2_1"/>
    <property type="match status" value="1"/>
</dbReference>
<dbReference type="PROSITE" id="PS50011">
    <property type="entry name" value="PROTEIN_KINASE_DOM"/>
    <property type="match status" value="1"/>
</dbReference>
<dbReference type="PANTHER" id="PTHR24171">
    <property type="entry name" value="ANKYRIN REPEAT DOMAIN-CONTAINING PROTEIN 39-RELATED"/>
    <property type="match status" value="1"/>
</dbReference>
<sequence length="746" mass="78297">FEKGEGLTEKADVYSFGVIFFELLTKQVPFSEVSPAQLPASKLAGHLPKVPAAVLADCAGLVHQCCAARPASRPSMNGALARVRELAQAHNVTLSEVRPPAALLRYDDDQERRVQQAEEAAALRLKEVDKQRAQLRPQLAVQLSGLGAGAASPGGTSAGTSSETLSPTAVVDDSWCEPFIQVGGSKFRCSLCSKLFRGPEFVRRHVAAKHRADVGRLAEDCDVSREDSLPVHLSLHLGENGTSRKVLSAAAVLGAGRFSQALQDAAEQGDASQVGVLLGLRADPGQRDDGGTGPLALAARNGHLAVAEALLAAAAERGGAAAAVEIACHTSGAGLTPLHMAASENRCDVLQALLQHKAVVDTACSQGKTPLLHAGENGHLDACSLLLKLGADAASRTPDGQTLLHVVARFGDASLIAQVVNWKADLSVQDRDGWSEAARWGAAAVESLCGAKASVHAKSKDGETPLHVALEGFEQASACEALLKWRADGETPLHVAARRDDLEACMVLLQGGAEPQPCDLAGRTLDLCPRGGEVQELQRACAARTGLQQTADLCVEGVAVICRPAICRVTMLGLPARMEVVDEVMQTSQLGIGIILASVAFAGIVWYSNHQWARCARKIRLGQAASYAVSGRLAPGGPGARSCGGTAHADEVLRPISDEDDDPWLEPARRVFTASVEAEAAVTDPAAKALHSHLRALVEGLDRAAFALSRSHFSGQIALPGARWLLAKRLTTQLSSIHEIADAAKM</sequence>
<dbReference type="SMART" id="SM00248">
    <property type="entry name" value="ANK"/>
    <property type="match status" value="6"/>
</dbReference>
<keyword evidence="1" id="KW-0677">Repeat</keyword>
<evidence type="ECO:0000259" key="6">
    <source>
        <dbReference type="PROSITE" id="PS50011"/>
    </source>
</evidence>
<dbReference type="Gene3D" id="1.10.510.10">
    <property type="entry name" value="Transferase(Phosphotransferase) domain 1"/>
    <property type="match status" value="1"/>
</dbReference>
<keyword evidence="5" id="KW-1133">Transmembrane helix</keyword>
<keyword evidence="4" id="KW-0863">Zinc-finger</keyword>
<keyword evidence="5" id="KW-0472">Membrane</keyword>
<evidence type="ECO:0000313" key="9">
    <source>
        <dbReference type="Proteomes" id="UP000654075"/>
    </source>
</evidence>
<dbReference type="AlphaFoldDB" id="A0A813EP83"/>
<evidence type="ECO:0000259" key="7">
    <source>
        <dbReference type="PROSITE" id="PS50157"/>
    </source>
</evidence>
<protein>
    <submittedName>
        <fullName evidence="8">Uncharacterized protein</fullName>
    </submittedName>
</protein>
<dbReference type="InterPro" id="IPR000719">
    <property type="entry name" value="Prot_kinase_dom"/>
</dbReference>
<reference evidence="8" key="1">
    <citation type="submission" date="2021-02" db="EMBL/GenBank/DDBJ databases">
        <authorList>
            <person name="Dougan E. K."/>
            <person name="Rhodes N."/>
            <person name="Thang M."/>
            <person name="Chan C."/>
        </authorList>
    </citation>
    <scope>NUCLEOTIDE SEQUENCE</scope>
</reference>
<evidence type="ECO:0000256" key="1">
    <source>
        <dbReference type="ARBA" id="ARBA00022737"/>
    </source>
</evidence>
<feature type="repeat" description="ANK" evidence="3">
    <location>
        <begin position="399"/>
        <end position="431"/>
    </location>
</feature>
<dbReference type="GO" id="GO:0008270">
    <property type="term" value="F:zinc ion binding"/>
    <property type="evidence" value="ECO:0007669"/>
    <property type="project" value="UniProtKB-KW"/>
</dbReference>
<keyword evidence="4" id="KW-0479">Metal-binding</keyword>
<keyword evidence="2 3" id="KW-0040">ANK repeat</keyword>
<evidence type="ECO:0000256" key="3">
    <source>
        <dbReference type="PROSITE-ProRule" id="PRU00023"/>
    </source>
</evidence>
<dbReference type="InterPro" id="IPR036770">
    <property type="entry name" value="Ankyrin_rpt-contain_sf"/>
</dbReference>
<evidence type="ECO:0000313" key="8">
    <source>
        <dbReference type="EMBL" id="CAE8602121.1"/>
    </source>
</evidence>
<gene>
    <name evidence="8" type="ORF">PGLA1383_LOCUS20380</name>
</gene>
<feature type="domain" description="C2H2-type" evidence="7">
    <location>
        <begin position="187"/>
        <end position="215"/>
    </location>
</feature>
<feature type="non-terminal residue" evidence="8">
    <location>
        <position position="1"/>
    </location>
</feature>
<dbReference type="EMBL" id="CAJNNV010013868">
    <property type="protein sequence ID" value="CAE8602121.1"/>
    <property type="molecule type" value="Genomic_DNA"/>
</dbReference>
<organism evidence="8 9">
    <name type="scientific">Polarella glacialis</name>
    <name type="common">Dinoflagellate</name>
    <dbReference type="NCBI Taxonomy" id="89957"/>
    <lineage>
        <taxon>Eukaryota</taxon>
        <taxon>Sar</taxon>
        <taxon>Alveolata</taxon>
        <taxon>Dinophyceae</taxon>
        <taxon>Suessiales</taxon>
        <taxon>Suessiaceae</taxon>
        <taxon>Polarella</taxon>
    </lineage>
</organism>
<feature type="non-terminal residue" evidence="8">
    <location>
        <position position="746"/>
    </location>
</feature>
<dbReference type="InterPro" id="IPR011009">
    <property type="entry name" value="Kinase-like_dom_sf"/>
</dbReference>